<dbReference type="AlphaFoldDB" id="A0A382PZC4"/>
<sequence>MKKTIYKYFFYEFVIYFTITLFALAAIVWTIQ</sequence>
<keyword evidence="1" id="KW-0812">Transmembrane</keyword>
<evidence type="ECO:0000313" key="2">
    <source>
        <dbReference type="EMBL" id="SVC78689.1"/>
    </source>
</evidence>
<protein>
    <submittedName>
        <fullName evidence="2">Uncharacterized protein</fullName>
    </submittedName>
</protein>
<name>A0A382PZC4_9ZZZZ</name>
<reference evidence="2" key="1">
    <citation type="submission" date="2018-05" db="EMBL/GenBank/DDBJ databases">
        <authorList>
            <person name="Lanie J.A."/>
            <person name="Ng W.-L."/>
            <person name="Kazmierczak K.M."/>
            <person name="Andrzejewski T.M."/>
            <person name="Davidsen T.M."/>
            <person name="Wayne K.J."/>
            <person name="Tettelin H."/>
            <person name="Glass J.I."/>
            <person name="Rusch D."/>
            <person name="Podicherti R."/>
            <person name="Tsui H.-C.T."/>
            <person name="Winkler M.E."/>
        </authorList>
    </citation>
    <scope>NUCLEOTIDE SEQUENCE</scope>
</reference>
<proteinExistence type="predicted"/>
<feature type="transmembrane region" description="Helical" evidence="1">
    <location>
        <begin position="9"/>
        <end position="31"/>
    </location>
</feature>
<keyword evidence="1" id="KW-1133">Transmembrane helix</keyword>
<accession>A0A382PZC4</accession>
<feature type="non-terminal residue" evidence="2">
    <location>
        <position position="32"/>
    </location>
</feature>
<organism evidence="2">
    <name type="scientific">marine metagenome</name>
    <dbReference type="NCBI Taxonomy" id="408172"/>
    <lineage>
        <taxon>unclassified sequences</taxon>
        <taxon>metagenomes</taxon>
        <taxon>ecological metagenomes</taxon>
    </lineage>
</organism>
<dbReference type="EMBL" id="UINC01110884">
    <property type="protein sequence ID" value="SVC78689.1"/>
    <property type="molecule type" value="Genomic_DNA"/>
</dbReference>
<evidence type="ECO:0000256" key="1">
    <source>
        <dbReference type="SAM" id="Phobius"/>
    </source>
</evidence>
<gene>
    <name evidence="2" type="ORF">METZ01_LOCUS331543</name>
</gene>
<keyword evidence="1" id="KW-0472">Membrane</keyword>